<evidence type="ECO:0000256" key="2">
    <source>
        <dbReference type="ARBA" id="ARBA00006434"/>
    </source>
</evidence>
<feature type="transmembrane region" description="Helical" evidence="12">
    <location>
        <begin position="7"/>
        <end position="25"/>
    </location>
</feature>
<feature type="transmembrane region" description="Helical" evidence="12">
    <location>
        <begin position="374"/>
        <end position="395"/>
    </location>
</feature>
<name>A0A9P2G7P6_CLOBO</name>
<keyword evidence="9 12" id="KW-0472">Membrane</keyword>
<organism evidence="13 14">
    <name type="scientific">Clostridium botulinum D str. 1873</name>
    <dbReference type="NCBI Taxonomy" id="592027"/>
    <lineage>
        <taxon>Bacteria</taxon>
        <taxon>Bacillati</taxon>
        <taxon>Bacillota</taxon>
        <taxon>Clostridia</taxon>
        <taxon>Eubacteriales</taxon>
        <taxon>Clostridiaceae</taxon>
        <taxon>Clostridium</taxon>
    </lineage>
</organism>
<evidence type="ECO:0000256" key="12">
    <source>
        <dbReference type="SAM" id="Phobius"/>
    </source>
</evidence>
<dbReference type="PANTHER" id="PTHR42985">
    <property type="entry name" value="SODIUM-COUPLED MONOCARBOXYLATE TRANSPORTER"/>
    <property type="match status" value="1"/>
</dbReference>
<dbReference type="NCBIfam" id="TIGR00813">
    <property type="entry name" value="sss"/>
    <property type="match status" value="1"/>
</dbReference>
<keyword evidence="8" id="KW-0406">Ion transport</keyword>
<keyword evidence="10" id="KW-0739">Sodium transport</keyword>
<sequence>MKTSFEFVDYLVLIGYLLFVLIIGIKVAKKEMKGKEYFRGDGTIPWWVTAVSLFATMLSPISYLALAGRSFKGDWSSWVGQLGIFVAVPLTIIFFLPVYKKLNIDTAYEYLEKRFDKRLRLLGSLMFIVFQIGRMSIVMYLPALALSIVTKIDINILIVLMGIIAIIYSYVGGIKSVLWTDFIQGMVLSLGAVFVVIFLCFTVKGGFSEIVSMGVKNNKFLDLSSMMDINIFKESFFITLIGAGFGTLSSYVSSQDMVQRYTTTTNIKEMKKMTYLNGVLSIGVATLFFFIGTGLYAFYTQNPSLLLTHKEDQIFASYIVSQLPAGLSGLLLAGIFAAGQSTLSSGLNSVATSWTLDVHKVIKGSMDNDKATNFAKFLSLAIGILSIVVSIILAHSNLNSAFAWFNGFIGMVLGLVGGLFGLGVFSKKANSKGTLLGFSVAVIVSIGIKYYTKVNFWAYSIISIAVCMIFGYIFSLIFKEKVKENINELTIYGISKNDLNSEENIKL</sequence>
<comment type="similarity">
    <text evidence="2 11">Belongs to the sodium:solute symporter (SSF) (TC 2.A.21) family.</text>
</comment>
<dbReference type="AlphaFoldDB" id="A0A9P2G7P6"/>
<dbReference type="EMBL" id="ACSJ01000007">
    <property type="protein sequence ID" value="EES91532.1"/>
    <property type="molecule type" value="Genomic_DNA"/>
</dbReference>
<keyword evidence="5 12" id="KW-0812">Transmembrane</keyword>
<dbReference type="GO" id="GO:0005886">
    <property type="term" value="C:plasma membrane"/>
    <property type="evidence" value="ECO:0007669"/>
    <property type="project" value="UniProtKB-SubCell"/>
</dbReference>
<dbReference type="InterPro" id="IPR038377">
    <property type="entry name" value="Na/Glc_symporter_sf"/>
</dbReference>
<reference evidence="13 14" key="1">
    <citation type="submission" date="2009-10" db="EMBL/GenBank/DDBJ databases">
        <authorList>
            <person name="Shrivastava S."/>
            <person name="Brinkac L.B."/>
            <person name="Brown J.L."/>
            <person name="Bruce D.B."/>
            <person name="Detter C."/>
            <person name="Green L.D."/>
            <person name="Munk C.A."/>
            <person name="Rogers Y.C."/>
            <person name="Tapia R."/>
            <person name="Saunders E.S."/>
            <person name="Sims D.R."/>
            <person name="Smith L.A."/>
            <person name="Smith T.J."/>
            <person name="Sutton G."/>
            <person name="Brettin T."/>
        </authorList>
    </citation>
    <scope>NUCLEOTIDE SEQUENCE [LARGE SCALE GENOMIC DNA]</scope>
    <source>
        <strain evidence="14">D str. 1873</strain>
    </source>
</reference>
<evidence type="ECO:0000256" key="6">
    <source>
        <dbReference type="ARBA" id="ARBA00022989"/>
    </source>
</evidence>
<feature type="transmembrane region" description="Helical" evidence="12">
    <location>
        <begin position="434"/>
        <end position="451"/>
    </location>
</feature>
<dbReference type="Pfam" id="PF00474">
    <property type="entry name" value="SSF"/>
    <property type="match status" value="1"/>
</dbReference>
<proteinExistence type="inferred from homology"/>
<evidence type="ECO:0000256" key="11">
    <source>
        <dbReference type="RuleBase" id="RU362091"/>
    </source>
</evidence>
<feature type="transmembrane region" description="Helical" evidence="12">
    <location>
        <begin position="186"/>
        <end position="207"/>
    </location>
</feature>
<dbReference type="PROSITE" id="PS50283">
    <property type="entry name" value="NA_SOLUT_SYMP_3"/>
    <property type="match status" value="1"/>
</dbReference>
<evidence type="ECO:0000313" key="14">
    <source>
        <dbReference type="Proteomes" id="UP000006160"/>
    </source>
</evidence>
<feature type="transmembrane region" description="Helical" evidence="12">
    <location>
        <begin position="401"/>
        <end position="422"/>
    </location>
</feature>
<feature type="transmembrane region" description="Helical" evidence="12">
    <location>
        <begin position="457"/>
        <end position="478"/>
    </location>
</feature>
<accession>A0A9P2G7P6</accession>
<dbReference type="InterPro" id="IPR001734">
    <property type="entry name" value="Na/solute_symporter"/>
</dbReference>
<dbReference type="Proteomes" id="UP000006160">
    <property type="component" value="Unassembled WGS sequence"/>
</dbReference>
<evidence type="ECO:0000256" key="10">
    <source>
        <dbReference type="ARBA" id="ARBA00023201"/>
    </source>
</evidence>
<feature type="transmembrane region" description="Helical" evidence="12">
    <location>
        <begin position="46"/>
        <end position="66"/>
    </location>
</feature>
<dbReference type="InterPro" id="IPR051163">
    <property type="entry name" value="Sodium:Solute_Symporter_SSF"/>
</dbReference>
<protein>
    <submittedName>
        <fullName evidence="13">Sodium:solute transporter</fullName>
    </submittedName>
</protein>
<feature type="transmembrane region" description="Helical" evidence="12">
    <location>
        <begin position="235"/>
        <end position="254"/>
    </location>
</feature>
<evidence type="ECO:0000256" key="3">
    <source>
        <dbReference type="ARBA" id="ARBA00022448"/>
    </source>
</evidence>
<comment type="caution">
    <text evidence="13">The sequence shown here is derived from an EMBL/GenBank/DDBJ whole genome shotgun (WGS) entry which is preliminary data.</text>
</comment>
<evidence type="ECO:0000256" key="4">
    <source>
        <dbReference type="ARBA" id="ARBA00022475"/>
    </source>
</evidence>
<gene>
    <name evidence="13" type="ORF">CLG_B1595</name>
</gene>
<feature type="transmembrane region" description="Helical" evidence="12">
    <location>
        <begin position="119"/>
        <end position="142"/>
    </location>
</feature>
<comment type="subcellular location">
    <subcellularLocation>
        <location evidence="1">Cell membrane</location>
        <topology evidence="1">Multi-pass membrane protein</topology>
    </subcellularLocation>
</comment>
<evidence type="ECO:0000256" key="5">
    <source>
        <dbReference type="ARBA" id="ARBA00022692"/>
    </source>
</evidence>
<evidence type="ECO:0000313" key="13">
    <source>
        <dbReference type="EMBL" id="EES91532.1"/>
    </source>
</evidence>
<feature type="transmembrane region" description="Helical" evidence="12">
    <location>
        <begin position="275"/>
        <end position="299"/>
    </location>
</feature>
<keyword evidence="7" id="KW-0915">Sodium</keyword>
<keyword evidence="3" id="KW-0813">Transport</keyword>
<feature type="transmembrane region" description="Helical" evidence="12">
    <location>
        <begin position="78"/>
        <end position="99"/>
    </location>
</feature>
<keyword evidence="4" id="KW-1003">Cell membrane</keyword>
<dbReference type="CDD" id="cd11495">
    <property type="entry name" value="SLC5sbd_NIS-like_u3"/>
    <property type="match status" value="1"/>
</dbReference>
<dbReference type="RefSeq" id="WP_003376430.1">
    <property type="nucleotide sequence ID" value="NZ_ACSJ01000007.1"/>
</dbReference>
<evidence type="ECO:0000256" key="7">
    <source>
        <dbReference type="ARBA" id="ARBA00023053"/>
    </source>
</evidence>
<evidence type="ECO:0000256" key="8">
    <source>
        <dbReference type="ARBA" id="ARBA00023065"/>
    </source>
</evidence>
<dbReference type="PANTHER" id="PTHR42985:SF40">
    <property type="entry name" value="LD47995P-RELATED"/>
    <property type="match status" value="1"/>
</dbReference>
<evidence type="ECO:0000256" key="1">
    <source>
        <dbReference type="ARBA" id="ARBA00004651"/>
    </source>
</evidence>
<feature type="transmembrane region" description="Helical" evidence="12">
    <location>
        <begin position="154"/>
        <end position="174"/>
    </location>
</feature>
<feature type="transmembrane region" description="Helical" evidence="12">
    <location>
        <begin position="319"/>
        <end position="339"/>
    </location>
</feature>
<dbReference type="GO" id="GO:0015293">
    <property type="term" value="F:symporter activity"/>
    <property type="evidence" value="ECO:0007669"/>
    <property type="project" value="TreeGrafter"/>
</dbReference>
<dbReference type="Gene3D" id="1.20.1730.10">
    <property type="entry name" value="Sodium/glucose cotransporter"/>
    <property type="match status" value="1"/>
</dbReference>
<evidence type="ECO:0000256" key="9">
    <source>
        <dbReference type="ARBA" id="ARBA00023136"/>
    </source>
</evidence>
<keyword evidence="6 12" id="KW-1133">Transmembrane helix</keyword>
<dbReference type="GO" id="GO:0006814">
    <property type="term" value="P:sodium ion transport"/>
    <property type="evidence" value="ECO:0007669"/>
    <property type="project" value="UniProtKB-KW"/>
</dbReference>